<name>A0A453AU60_AEGTS</name>
<reference evidence="3" key="1">
    <citation type="journal article" date="2014" name="Science">
        <title>Ancient hybridizations among the ancestral genomes of bread wheat.</title>
        <authorList>
            <consortium name="International Wheat Genome Sequencing Consortium,"/>
            <person name="Marcussen T."/>
            <person name="Sandve S.R."/>
            <person name="Heier L."/>
            <person name="Spannagl M."/>
            <person name="Pfeifer M."/>
            <person name="Jakobsen K.S."/>
            <person name="Wulff B.B."/>
            <person name="Steuernagel B."/>
            <person name="Mayer K.F."/>
            <person name="Olsen O.A."/>
        </authorList>
    </citation>
    <scope>NUCLEOTIDE SEQUENCE [LARGE SCALE GENOMIC DNA]</scope>
    <source>
        <strain evidence="3">cv. AL8/78</strain>
    </source>
</reference>
<proteinExistence type="predicted"/>
<dbReference type="AlphaFoldDB" id="A0A453AU60"/>
<dbReference type="Proteomes" id="UP000015105">
    <property type="component" value="Chromosome 2D"/>
</dbReference>
<dbReference type="PANTHER" id="PTHR34145:SF14">
    <property type="entry name" value="EXPRESSED PROTEIN"/>
    <property type="match status" value="1"/>
</dbReference>
<evidence type="ECO:0000259" key="1">
    <source>
        <dbReference type="Pfam" id="PF23622"/>
    </source>
</evidence>
<reference evidence="2" key="3">
    <citation type="journal article" date="2017" name="Nature">
        <title>Genome sequence of the progenitor of the wheat D genome Aegilops tauschii.</title>
        <authorList>
            <person name="Luo M.C."/>
            <person name="Gu Y.Q."/>
            <person name="Puiu D."/>
            <person name="Wang H."/>
            <person name="Twardziok S.O."/>
            <person name="Deal K.R."/>
            <person name="Huo N."/>
            <person name="Zhu T."/>
            <person name="Wang L."/>
            <person name="Wang Y."/>
            <person name="McGuire P.E."/>
            <person name="Liu S."/>
            <person name="Long H."/>
            <person name="Ramasamy R.K."/>
            <person name="Rodriguez J.C."/>
            <person name="Van S.L."/>
            <person name="Yuan L."/>
            <person name="Wang Z."/>
            <person name="Xia Z."/>
            <person name="Xiao L."/>
            <person name="Anderson O.D."/>
            <person name="Ouyang S."/>
            <person name="Liang Y."/>
            <person name="Zimin A.V."/>
            <person name="Pertea G."/>
            <person name="Qi P."/>
            <person name="Bennetzen J.L."/>
            <person name="Dai X."/>
            <person name="Dawson M.W."/>
            <person name="Muller H.G."/>
            <person name="Kugler K."/>
            <person name="Rivarola-Duarte L."/>
            <person name="Spannagl M."/>
            <person name="Mayer K.F.X."/>
            <person name="Lu F.H."/>
            <person name="Bevan M.W."/>
            <person name="Leroy P."/>
            <person name="Li P."/>
            <person name="You F.M."/>
            <person name="Sun Q."/>
            <person name="Liu Z."/>
            <person name="Lyons E."/>
            <person name="Wicker T."/>
            <person name="Salzberg S.L."/>
            <person name="Devos K.M."/>
            <person name="Dvorak J."/>
        </authorList>
    </citation>
    <scope>NUCLEOTIDE SEQUENCE [LARGE SCALE GENOMIC DNA]</scope>
    <source>
        <strain evidence="2">cv. AL8/78</strain>
    </source>
</reference>
<organism evidence="2 3">
    <name type="scientific">Aegilops tauschii subsp. strangulata</name>
    <name type="common">Goatgrass</name>
    <dbReference type="NCBI Taxonomy" id="200361"/>
    <lineage>
        <taxon>Eukaryota</taxon>
        <taxon>Viridiplantae</taxon>
        <taxon>Streptophyta</taxon>
        <taxon>Embryophyta</taxon>
        <taxon>Tracheophyta</taxon>
        <taxon>Spermatophyta</taxon>
        <taxon>Magnoliopsida</taxon>
        <taxon>Liliopsida</taxon>
        <taxon>Poales</taxon>
        <taxon>Poaceae</taxon>
        <taxon>BOP clade</taxon>
        <taxon>Pooideae</taxon>
        <taxon>Triticodae</taxon>
        <taxon>Triticeae</taxon>
        <taxon>Triticinae</taxon>
        <taxon>Aegilops</taxon>
    </lineage>
</organism>
<dbReference type="InterPro" id="IPR055357">
    <property type="entry name" value="LRR_At1g61320_AtMIF1"/>
</dbReference>
<reference evidence="3" key="2">
    <citation type="journal article" date="2017" name="Nat. Plants">
        <title>The Aegilops tauschii genome reveals multiple impacts of transposons.</title>
        <authorList>
            <person name="Zhao G."/>
            <person name="Zou C."/>
            <person name="Li K."/>
            <person name="Wang K."/>
            <person name="Li T."/>
            <person name="Gao L."/>
            <person name="Zhang X."/>
            <person name="Wang H."/>
            <person name="Yang Z."/>
            <person name="Liu X."/>
            <person name="Jiang W."/>
            <person name="Mao L."/>
            <person name="Kong X."/>
            <person name="Jiao Y."/>
            <person name="Jia J."/>
        </authorList>
    </citation>
    <scope>NUCLEOTIDE SEQUENCE [LARGE SCALE GENOMIC DNA]</scope>
    <source>
        <strain evidence="3">cv. AL8/78</strain>
    </source>
</reference>
<protein>
    <recommendedName>
        <fullName evidence="1">At1g61320/AtMIF1 LRR domain-containing protein</fullName>
    </recommendedName>
</protein>
<dbReference type="PANTHER" id="PTHR34145">
    <property type="entry name" value="OS02G0105600 PROTEIN"/>
    <property type="match status" value="1"/>
</dbReference>
<reference evidence="2" key="5">
    <citation type="journal article" date="2021" name="G3 (Bethesda)">
        <title>Aegilops tauschii genome assembly Aet v5.0 features greater sequence contiguity and improved annotation.</title>
        <authorList>
            <person name="Wang L."/>
            <person name="Zhu T."/>
            <person name="Rodriguez J.C."/>
            <person name="Deal K.R."/>
            <person name="Dubcovsky J."/>
            <person name="McGuire P.E."/>
            <person name="Lux T."/>
            <person name="Spannagl M."/>
            <person name="Mayer K.F.X."/>
            <person name="Baldrich P."/>
            <person name="Meyers B.C."/>
            <person name="Huo N."/>
            <person name="Gu Y.Q."/>
            <person name="Zhou H."/>
            <person name="Devos K.M."/>
            <person name="Bennetzen J.L."/>
            <person name="Unver T."/>
            <person name="Budak H."/>
            <person name="Gulick P.J."/>
            <person name="Galiba G."/>
            <person name="Kalapos B."/>
            <person name="Nelson D.R."/>
            <person name="Li P."/>
            <person name="You F.M."/>
            <person name="Luo M.C."/>
            <person name="Dvorak J."/>
        </authorList>
    </citation>
    <scope>NUCLEOTIDE SEQUENCE [LARGE SCALE GENOMIC DNA]</scope>
    <source>
        <strain evidence="2">cv. AL8/78</strain>
    </source>
</reference>
<feature type="domain" description="At1g61320/AtMIF1 LRR" evidence="1">
    <location>
        <begin position="1"/>
        <end position="66"/>
    </location>
</feature>
<reference evidence="2" key="4">
    <citation type="submission" date="2019-03" db="UniProtKB">
        <authorList>
            <consortium name="EnsemblPlants"/>
        </authorList>
    </citation>
    <scope>IDENTIFICATION</scope>
</reference>
<dbReference type="InterPro" id="IPR053772">
    <property type="entry name" value="At1g61320/At1g61330-like"/>
</dbReference>
<accession>A0A453AU60</accession>
<dbReference type="Pfam" id="PF23622">
    <property type="entry name" value="LRR_At1g61320_AtMIF1"/>
    <property type="match status" value="1"/>
</dbReference>
<sequence>MLQMIECSAPNLSTFNYDGPLIHISLGSSLQVKKMQMTCAIVPNLLHYASAKLSSIAPNVQTLFLTHFMRLRLLFFGFFS</sequence>
<dbReference type="EnsemblPlants" id="AET2Gv20262100.10">
    <property type="protein sequence ID" value="AET2Gv20262100.10"/>
    <property type="gene ID" value="AET2Gv20262100"/>
</dbReference>
<evidence type="ECO:0000313" key="2">
    <source>
        <dbReference type="EnsemblPlants" id="AET2Gv20262100.10"/>
    </source>
</evidence>
<dbReference type="Gramene" id="AET2Gv20262100.10">
    <property type="protein sequence ID" value="AET2Gv20262100.10"/>
    <property type="gene ID" value="AET2Gv20262100"/>
</dbReference>
<evidence type="ECO:0000313" key="3">
    <source>
        <dbReference type="Proteomes" id="UP000015105"/>
    </source>
</evidence>
<keyword evidence="3" id="KW-1185">Reference proteome</keyword>